<dbReference type="AlphaFoldDB" id="A0AAE0Y5Q9"/>
<evidence type="ECO:0000313" key="1">
    <source>
        <dbReference type="EMBL" id="KAK3734039.1"/>
    </source>
</evidence>
<evidence type="ECO:0000313" key="2">
    <source>
        <dbReference type="Proteomes" id="UP001283361"/>
    </source>
</evidence>
<comment type="caution">
    <text evidence="1">The sequence shown here is derived from an EMBL/GenBank/DDBJ whole genome shotgun (WGS) entry which is preliminary data.</text>
</comment>
<reference evidence="1" key="1">
    <citation type="journal article" date="2023" name="G3 (Bethesda)">
        <title>A reference genome for the long-term kleptoplast-retaining sea slug Elysia crispata morphotype clarki.</title>
        <authorList>
            <person name="Eastman K.E."/>
            <person name="Pendleton A.L."/>
            <person name="Shaikh M.A."/>
            <person name="Suttiyut T."/>
            <person name="Ogas R."/>
            <person name="Tomko P."/>
            <person name="Gavelis G."/>
            <person name="Widhalm J.R."/>
            <person name="Wisecaver J.H."/>
        </authorList>
    </citation>
    <scope>NUCLEOTIDE SEQUENCE</scope>
    <source>
        <strain evidence="1">ECLA1</strain>
    </source>
</reference>
<dbReference type="EMBL" id="JAWDGP010006866">
    <property type="protein sequence ID" value="KAK3734039.1"/>
    <property type="molecule type" value="Genomic_DNA"/>
</dbReference>
<protein>
    <submittedName>
        <fullName evidence="1">Uncharacterized protein</fullName>
    </submittedName>
</protein>
<sequence length="105" mass="11539">MAYVFRGQPLVCLGHRLSQALGSLLGIHLKNGLRLYDNKPNGSAQYVAKEAFLLPQPVEMIEVRRWICAYLAIAVLQKGTVASEWISSENKPSHDVRGGAGRGYS</sequence>
<name>A0AAE0Y5Q9_9GAST</name>
<organism evidence="1 2">
    <name type="scientific">Elysia crispata</name>
    <name type="common">lettuce slug</name>
    <dbReference type="NCBI Taxonomy" id="231223"/>
    <lineage>
        <taxon>Eukaryota</taxon>
        <taxon>Metazoa</taxon>
        <taxon>Spiralia</taxon>
        <taxon>Lophotrochozoa</taxon>
        <taxon>Mollusca</taxon>
        <taxon>Gastropoda</taxon>
        <taxon>Heterobranchia</taxon>
        <taxon>Euthyneura</taxon>
        <taxon>Panpulmonata</taxon>
        <taxon>Sacoglossa</taxon>
        <taxon>Placobranchoidea</taxon>
        <taxon>Plakobranchidae</taxon>
        <taxon>Elysia</taxon>
    </lineage>
</organism>
<keyword evidence="2" id="KW-1185">Reference proteome</keyword>
<accession>A0AAE0Y5Q9</accession>
<gene>
    <name evidence="1" type="ORF">RRG08_004423</name>
</gene>
<dbReference type="Proteomes" id="UP001283361">
    <property type="component" value="Unassembled WGS sequence"/>
</dbReference>
<proteinExistence type="predicted"/>